<dbReference type="PANTHER" id="PTHR43606:SF2">
    <property type="entry name" value="ALKALINE PHOSPHATASE FAMILY PROTEIN (AFU_ORTHOLOGUE AFUA_5G03860)"/>
    <property type="match status" value="1"/>
</dbReference>
<evidence type="ECO:0000259" key="1">
    <source>
        <dbReference type="Pfam" id="PF09423"/>
    </source>
</evidence>
<dbReference type="EMBL" id="CP119326">
    <property type="protein sequence ID" value="WEK41359.1"/>
    <property type="molecule type" value="Genomic_DNA"/>
</dbReference>
<evidence type="ECO:0000313" key="3">
    <source>
        <dbReference type="EMBL" id="WEK41359.1"/>
    </source>
</evidence>
<proteinExistence type="predicted"/>
<dbReference type="Gene3D" id="2.60.40.380">
    <property type="entry name" value="Purple acid phosphatase-like, N-terminal"/>
    <property type="match status" value="1"/>
</dbReference>
<dbReference type="InterPro" id="IPR038607">
    <property type="entry name" value="PhoD-like_sf"/>
</dbReference>
<evidence type="ECO:0000313" key="4">
    <source>
        <dbReference type="Proteomes" id="UP001213664"/>
    </source>
</evidence>
<dbReference type="Pfam" id="PF16655">
    <property type="entry name" value="PhoD_N"/>
    <property type="match status" value="1"/>
</dbReference>
<protein>
    <submittedName>
        <fullName evidence="3">Alkaline phosphatase D family protein</fullName>
    </submittedName>
</protein>
<organism evidence="3 4">
    <name type="scientific">Candidatus Brevundimonas colombiensis</name>
    <dbReference type="NCBI Taxonomy" id="3121376"/>
    <lineage>
        <taxon>Bacteria</taxon>
        <taxon>Pseudomonadati</taxon>
        <taxon>Pseudomonadota</taxon>
        <taxon>Alphaproteobacteria</taxon>
        <taxon>Caulobacterales</taxon>
        <taxon>Caulobacteraceae</taxon>
        <taxon>Brevundimonas</taxon>
    </lineage>
</organism>
<dbReference type="PANTHER" id="PTHR43606">
    <property type="entry name" value="PHOSPHATASE, PUTATIVE (AFU_ORTHOLOGUE AFUA_6G08710)-RELATED"/>
    <property type="match status" value="1"/>
</dbReference>
<dbReference type="Proteomes" id="UP001213664">
    <property type="component" value="Chromosome"/>
</dbReference>
<dbReference type="Pfam" id="PF09423">
    <property type="entry name" value="PhoD"/>
    <property type="match status" value="1"/>
</dbReference>
<accession>A0AAJ6BMS2</accession>
<dbReference type="InterPro" id="IPR029052">
    <property type="entry name" value="Metallo-depent_PP-like"/>
</dbReference>
<name>A0AAJ6BMS2_9CAUL</name>
<sequence length="525" mass="57544">MAALLTDRRRLLAGGGGLLLVSGLPVRLAAAPRLGDYPFSLGVASGDPAPDGFVIWTRLAPRPLDEHGGMPLRPVAVRWEVAEDDRFARIVRGGEAMARPELAHSLHIEVAGLNPRRPYWYRFRLEGGDASPIGMARTAPAAHDDPDRVRLAVAGCQHYQGGWFDAWRHLSQEPDLDAVFHYGDYIYEGGPVADPPVILDARGRPADRRHVGGELYSLDDYRRRYAQYKTDPDLQAAHAAAAFIVSFDDHEVDNNWAGDFDQDGTPPEAFILRRQSAMQAWYEHMPVRRAQMPGAHGLTMHRRLDYGRLMRMHVLDTRSYRSGQPCERPDETHCRPPRASDVTMLGAAQEGWLAEGLRNEAAWNLIAQQVFVMPVLRKAPSGEVRAGGGDTWGGYPEARARLVRTIADLKLSNVVVASGDAHIHAVGTVPLRDDEPDGPAAAVEFLATSIASGGDGAAETEGTKAMLAGSPHMKLVNAQRGYQTFDVTPREWRTDVKVLDRIQRPGGALSTLASFAVEPGRPVLE</sequence>
<feature type="domain" description="PhoD-like phosphatase metallophosphatase" evidence="1">
    <location>
        <begin position="151"/>
        <end position="495"/>
    </location>
</feature>
<dbReference type="Gene3D" id="3.60.21.70">
    <property type="entry name" value="PhoD-like phosphatase"/>
    <property type="match status" value="1"/>
</dbReference>
<evidence type="ECO:0000259" key="2">
    <source>
        <dbReference type="Pfam" id="PF16655"/>
    </source>
</evidence>
<dbReference type="InterPro" id="IPR018946">
    <property type="entry name" value="PhoD-like_MPP"/>
</dbReference>
<dbReference type="CDD" id="cd07389">
    <property type="entry name" value="MPP_PhoD"/>
    <property type="match status" value="1"/>
</dbReference>
<dbReference type="SUPFAM" id="SSF56300">
    <property type="entry name" value="Metallo-dependent phosphatases"/>
    <property type="match status" value="1"/>
</dbReference>
<feature type="domain" description="Phospholipase D N-terminal" evidence="2">
    <location>
        <begin position="41"/>
        <end position="138"/>
    </location>
</feature>
<reference evidence="3" key="1">
    <citation type="submission" date="2023-03" db="EMBL/GenBank/DDBJ databases">
        <title>Andean soil-derived lignocellulolytic bacterial consortium as a source of novel taxa and putative plastic-active enzymes.</title>
        <authorList>
            <person name="Diaz-Garcia L."/>
            <person name="Chuvochina M."/>
            <person name="Feuerriegel G."/>
            <person name="Bunk B."/>
            <person name="Sproer C."/>
            <person name="Streit W.R."/>
            <person name="Rodriguez L.M."/>
            <person name="Overmann J."/>
            <person name="Jimenez D.J."/>
        </authorList>
    </citation>
    <scope>NUCLEOTIDE SEQUENCE</scope>
    <source>
        <strain evidence="3">MAG 833</strain>
    </source>
</reference>
<dbReference type="AlphaFoldDB" id="A0AAJ6BMS2"/>
<dbReference type="InterPro" id="IPR052900">
    <property type="entry name" value="Phospholipid_Metab_Enz"/>
</dbReference>
<gene>
    <name evidence="3" type="ORF">P0Y50_07055</name>
</gene>
<dbReference type="InterPro" id="IPR032093">
    <property type="entry name" value="PhoD_N"/>
</dbReference>